<dbReference type="SMART" id="SM00225">
    <property type="entry name" value="BTB"/>
    <property type="match status" value="2"/>
</dbReference>
<feature type="region of interest" description="Disordered" evidence="3">
    <location>
        <begin position="1379"/>
        <end position="1424"/>
    </location>
</feature>
<dbReference type="PROSITE" id="PS50097">
    <property type="entry name" value="BTB"/>
    <property type="match status" value="2"/>
</dbReference>
<dbReference type="InterPro" id="IPR036770">
    <property type="entry name" value="Ankyrin_rpt-contain_sf"/>
</dbReference>
<dbReference type="SUPFAM" id="SSF48403">
    <property type="entry name" value="Ankyrin repeat"/>
    <property type="match status" value="1"/>
</dbReference>
<proteinExistence type="predicted"/>
<dbReference type="EMBL" id="WHVB01000033">
    <property type="protein sequence ID" value="KAF8468079.1"/>
    <property type="molecule type" value="Genomic_DNA"/>
</dbReference>
<feature type="region of interest" description="Disordered" evidence="3">
    <location>
        <begin position="1128"/>
        <end position="1296"/>
    </location>
</feature>
<feature type="region of interest" description="Disordered" evidence="3">
    <location>
        <begin position="1021"/>
        <end position="1057"/>
    </location>
</feature>
<feature type="repeat" description="RCC1" evidence="2">
    <location>
        <begin position="202"/>
        <end position="255"/>
    </location>
</feature>
<reference evidence="5" key="1">
    <citation type="submission" date="2019-10" db="EMBL/GenBank/DDBJ databases">
        <authorList>
            <consortium name="DOE Joint Genome Institute"/>
            <person name="Kuo A."/>
            <person name="Miyauchi S."/>
            <person name="Kiss E."/>
            <person name="Drula E."/>
            <person name="Kohler A."/>
            <person name="Sanchez-Garcia M."/>
            <person name="Andreopoulos B."/>
            <person name="Barry K.W."/>
            <person name="Bonito G."/>
            <person name="Buee M."/>
            <person name="Carver A."/>
            <person name="Chen C."/>
            <person name="Cichocki N."/>
            <person name="Clum A."/>
            <person name="Culley D."/>
            <person name="Crous P.W."/>
            <person name="Fauchery L."/>
            <person name="Girlanda M."/>
            <person name="Hayes R."/>
            <person name="Keri Z."/>
            <person name="LaButti K."/>
            <person name="Lipzen A."/>
            <person name="Lombard V."/>
            <person name="Magnuson J."/>
            <person name="Maillard F."/>
            <person name="Morin E."/>
            <person name="Murat C."/>
            <person name="Nolan M."/>
            <person name="Ohm R."/>
            <person name="Pangilinan J."/>
            <person name="Pereira M."/>
            <person name="Perotto S."/>
            <person name="Peter M."/>
            <person name="Riley R."/>
            <person name="Sitrit Y."/>
            <person name="Stielow B."/>
            <person name="Szollosi G."/>
            <person name="Zifcakova L."/>
            <person name="Stursova M."/>
            <person name="Spatafora J.W."/>
            <person name="Tedersoo L."/>
            <person name="Vaario L.-M."/>
            <person name="Yamada A."/>
            <person name="Yan M."/>
            <person name="Wang P."/>
            <person name="Xu J."/>
            <person name="Bruns T."/>
            <person name="Baldrian P."/>
            <person name="Vilgalys R."/>
            <person name="Henrissat B."/>
            <person name="Grigoriev I.V."/>
            <person name="Hibbett D."/>
            <person name="Nagy L.G."/>
            <person name="Martin F.M."/>
        </authorList>
    </citation>
    <scope>NUCLEOTIDE SEQUENCE</scope>
    <source>
        <strain evidence="5">Prilba</strain>
    </source>
</reference>
<dbReference type="Gene3D" id="2.130.10.30">
    <property type="entry name" value="Regulator of chromosome condensation 1/beta-lactamase-inhibitor protein II"/>
    <property type="match status" value="1"/>
</dbReference>
<evidence type="ECO:0000313" key="6">
    <source>
        <dbReference type="Proteomes" id="UP000759537"/>
    </source>
</evidence>
<dbReference type="Proteomes" id="UP000759537">
    <property type="component" value="Unassembled WGS sequence"/>
</dbReference>
<dbReference type="Pfam" id="PF13540">
    <property type="entry name" value="RCC1_2"/>
    <property type="match status" value="1"/>
</dbReference>
<feature type="compositionally biased region" description="Polar residues" evidence="3">
    <location>
        <begin position="1321"/>
        <end position="1332"/>
    </location>
</feature>
<dbReference type="SUPFAM" id="SSF54695">
    <property type="entry name" value="POZ domain"/>
    <property type="match status" value="2"/>
</dbReference>
<feature type="compositionally biased region" description="Low complexity" evidence="3">
    <location>
        <begin position="1173"/>
        <end position="1187"/>
    </location>
</feature>
<dbReference type="PROSITE" id="PS50012">
    <property type="entry name" value="RCC1_3"/>
    <property type="match status" value="4"/>
</dbReference>
<evidence type="ECO:0000256" key="2">
    <source>
        <dbReference type="PROSITE-ProRule" id="PRU00235"/>
    </source>
</evidence>
<protein>
    <recommendedName>
        <fullName evidence="4">BTB domain-containing protein</fullName>
    </recommendedName>
</protein>
<feature type="repeat" description="RCC1" evidence="2">
    <location>
        <begin position="256"/>
        <end position="310"/>
    </location>
</feature>
<dbReference type="PANTHER" id="PTHR22872">
    <property type="entry name" value="BTK-BINDING PROTEIN-RELATED"/>
    <property type="match status" value="1"/>
</dbReference>
<feature type="compositionally biased region" description="Polar residues" evidence="3">
    <location>
        <begin position="1038"/>
        <end position="1052"/>
    </location>
</feature>
<name>A0A9P5JW69_9AGAM</name>
<reference evidence="5" key="2">
    <citation type="journal article" date="2020" name="Nat. Commun.">
        <title>Large-scale genome sequencing of mycorrhizal fungi provides insights into the early evolution of symbiotic traits.</title>
        <authorList>
            <person name="Miyauchi S."/>
            <person name="Kiss E."/>
            <person name="Kuo A."/>
            <person name="Drula E."/>
            <person name="Kohler A."/>
            <person name="Sanchez-Garcia M."/>
            <person name="Morin E."/>
            <person name="Andreopoulos B."/>
            <person name="Barry K.W."/>
            <person name="Bonito G."/>
            <person name="Buee M."/>
            <person name="Carver A."/>
            <person name="Chen C."/>
            <person name="Cichocki N."/>
            <person name="Clum A."/>
            <person name="Culley D."/>
            <person name="Crous P.W."/>
            <person name="Fauchery L."/>
            <person name="Girlanda M."/>
            <person name="Hayes R.D."/>
            <person name="Keri Z."/>
            <person name="LaButti K."/>
            <person name="Lipzen A."/>
            <person name="Lombard V."/>
            <person name="Magnuson J."/>
            <person name="Maillard F."/>
            <person name="Murat C."/>
            <person name="Nolan M."/>
            <person name="Ohm R.A."/>
            <person name="Pangilinan J."/>
            <person name="Pereira M.F."/>
            <person name="Perotto S."/>
            <person name="Peter M."/>
            <person name="Pfister S."/>
            <person name="Riley R."/>
            <person name="Sitrit Y."/>
            <person name="Stielow J.B."/>
            <person name="Szollosi G."/>
            <person name="Zifcakova L."/>
            <person name="Stursova M."/>
            <person name="Spatafora J.W."/>
            <person name="Tedersoo L."/>
            <person name="Vaario L.M."/>
            <person name="Yamada A."/>
            <person name="Yan M."/>
            <person name="Wang P."/>
            <person name="Xu J."/>
            <person name="Bruns T."/>
            <person name="Baldrian P."/>
            <person name="Vilgalys R."/>
            <person name="Dunand C."/>
            <person name="Henrissat B."/>
            <person name="Grigoriev I.V."/>
            <person name="Hibbett D."/>
            <person name="Nagy L.G."/>
            <person name="Martin F.M."/>
        </authorList>
    </citation>
    <scope>NUCLEOTIDE SEQUENCE</scope>
    <source>
        <strain evidence="5">Prilba</strain>
    </source>
</reference>
<feature type="compositionally biased region" description="Polar residues" evidence="3">
    <location>
        <begin position="1207"/>
        <end position="1230"/>
    </location>
</feature>
<feature type="repeat" description="RCC1" evidence="2">
    <location>
        <begin position="310"/>
        <end position="361"/>
    </location>
</feature>
<feature type="region of interest" description="Disordered" evidence="3">
    <location>
        <begin position="1321"/>
        <end position="1340"/>
    </location>
</feature>
<comment type="caution">
    <text evidence="5">The sequence shown here is derived from an EMBL/GenBank/DDBJ whole genome shotgun (WGS) entry which is preliminary data.</text>
</comment>
<evidence type="ECO:0000259" key="4">
    <source>
        <dbReference type="PROSITE" id="PS50097"/>
    </source>
</evidence>
<feature type="domain" description="BTB" evidence="4">
    <location>
        <begin position="809"/>
        <end position="877"/>
    </location>
</feature>
<accession>A0A9P5JW69</accession>
<feature type="compositionally biased region" description="Low complexity" evidence="3">
    <location>
        <begin position="1249"/>
        <end position="1268"/>
    </location>
</feature>
<dbReference type="PRINTS" id="PR00633">
    <property type="entry name" value="RCCNDNSATION"/>
</dbReference>
<dbReference type="InterPro" id="IPR000408">
    <property type="entry name" value="Reg_chr_condens"/>
</dbReference>
<feature type="compositionally biased region" description="Low complexity" evidence="3">
    <location>
        <begin position="1381"/>
        <end position="1391"/>
    </location>
</feature>
<organism evidence="5 6">
    <name type="scientific">Russula ochroleuca</name>
    <dbReference type="NCBI Taxonomy" id="152965"/>
    <lineage>
        <taxon>Eukaryota</taxon>
        <taxon>Fungi</taxon>
        <taxon>Dikarya</taxon>
        <taxon>Basidiomycota</taxon>
        <taxon>Agaricomycotina</taxon>
        <taxon>Agaricomycetes</taxon>
        <taxon>Russulales</taxon>
        <taxon>Russulaceae</taxon>
        <taxon>Russula</taxon>
    </lineage>
</organism>
<dbReference type="InterPro" id="IPR002110">
    <property type="entry name" value="Ankyrin_rpt"/>
</dbReference>
<feature type="repeat" description="RCC1" evidence="2">
    <location>
        <begin position="129"/>
        <end position="199"/>
    </location>
</feature>
<evidence type="ECO:0000313" key="5">
    <source>
        <dbReference type="EMBL" id="KAF8468079.1"/>
    </source>
</evidence>
<keyword evidence="6" id="KW-1185">Reference proteome</keyword>
<evidence type="ECO:0000256" key="1">
    <source>
        <dbReference type="ARBA" id="ARBA00022737"/>
    </source>
</evidence>
<dbReference type="PANTHER" id="PTHR22872:SF2">
    <property type="entry name" value="INHIBITOR OF BRUTON TYROSINE KINASE"/>
    <property type="match status" value="1"/>
</dbReference>
<dbReference type="Pfam" id="PF12796">
    <property type="entry name" value="Ank_2"/>
    <property type="match status" value="1"/>
</dbReference>
<dbReference type="Gene3D" id="3.30.710.10">
    <property type="entry name" value="Potassium Channel Kv1.1, Chain A"/>
    <property type="match status" value="2"/>
</dbReference>
<dbReference type="InterPro" id="IPR051625">
    <property type="entry name" value="Signaling_Regulatory_Domain"/>
</dbReference>
<dbReference type="CDD" id="cd18186">
    <property type="entry name" value="BTB_POZ_ZBTB_KLHL-like"/>
    <property type="match status" value="2"/>
</dbReference>
<feature type="domain" description="BTB" evidence="4">
    <location>
        <begin position="635"/>
        <end position="733"/>
    </location>
</feature>
<keyword evidence="1" id="KW-0677">Repeat</keyword>
<dbReference type="SUPFAM" id="SSF50985">
    <property type="entry name" value="RCC1/BLIP-II"/>
    <property type="match status" value="1"/>
</dbReference>
<dbReference type="Pfam" id="PF00651">
    <property type="entry name" value="BTB"/>
    <property type="match status" value="1"/>
</dbReference>
<sequence length="1424" mass="155805">MTSLHAYFHNRDQAAFQRQISLTDVNARDWLGRTVLHLACAASARASIEYVRILLAHPAIDVNLQDVESHWTALHRALYNGNISAAILLLQRDEIDSSLKDFEGYRAFDLYNTTVKDTMPSKRDSPSGLELYTWGSNRNASLGHGDTDDRTHPEQVVLRHHDEAGDDPKARDDISIKLQPAMVCEVQMSRLHTVILTDESHANIRACGFASAGRLGPGGGQHTQPSFLPTIKPDSETVFAAIALGQDHTLALTFDGTVLSWGLGRFSQLGYEVPPPHVQSLPRAVAGPLRRTRVRGIAACKSASACWTDSVLYTWGTNNGQLGYDKDATPVQTIPRVVTKVIKPVISVALNDTAMACLLATQDVILLFNDMYSRMTFPSPTRLPLDFLAYRPSQAARTITTARIFCNENTFATVSSAGEIFTFSAPTPSPRERLLPVQPQRVWALRKQWSAVHDAALGGDGSLIICTQSGHVFVRSRGGGSKVSRFVRVTGLQRAIAVRASDSGALAALREPYWPPDITPAGNNLTEDFARLRPYLSFARPEHEGRRIGPIEHADPGVAEHIPDVAVTVCEEEDDGYGGGFEFEAELLARDAQEVMRLWNILAQDRIARRRPRPQADAVGQGEGLYAKSKLPHGADLMLRVQNSTELPAHRIVLSARCAVLARVLGGLGSLHDRESGISFKLLPAPVQTIGARASCPPQTPSEAPRLAITGVHPFSVLVLLHYLYTDVLLAINDPQLARLSGTADAFAHGRLQAAQAVRELQTLSRVLHLEALADPLRSVVRRAPSPSLNAHFRAIFDAPEMSASSPDADVVLRLADRDVRTHSFVLRARSLFFECFFADEDWTRDRWESDGILGVDLSHLEWRAMQYVLRFMCCGEEVEMFERIDFVDSIDQLLSLLFEVMYAANELLLDRLLLICSSIVVKYVTIDNITAVYLEAASLHCPQLMDRLHQYMAVNMETLLEARLLDDLSPWQIRQLASAVQGHQAAKSPFSRLQLPISLAAFVDEHRAWLAGQDIPLPIVRSQPKPQPKISPKASRRPSQQQLASPGSPSKPNIVVPRTPLLANTSEDLFCMDEALVPPLNLNLDVAVSASSDREELGSTPKVGPWKAKSSLPKVDMKAILAEAEQMQASGASGRTQHPHPASSSLTSVHRQRSGDGMRVSFSLPKTHDVPPHSNTPSSSRSTSTPAWRMPNPSLLSAVEPPSPSPGRSSVMATSRITPSGIMQVSSEKSPPVQPFSAPAVQKSKSWSYQSSPGPGSGPSHPGRIPGLGPVISPSKAKAKAGQTATTHASSSGNVWTLPLAVEPVSRASSSAPMSFAEIQQLQSQPDNTADQAKKERRSLRDIQAEEAELQAEAEFMMWWTAEEERIRLENEAIAASLLQSQKPQPQPQQRHLGRRKKKSAATAEGESVPGPKTLRGGDHRKR</sequence>
<dbReference type="OrthoDB" id="1893551at2759"/>
<feature type="compositionally biased region" description="Low complexity" evidence="3">
    <location>
        <begin position="1281"/>
        <end position="1290"/>
    </location>
</feature>
<dbReference type="InterPro" id="IPR009091">
    <property type="entry name" value="RCC1/BLIP-II"/>
</dbReference>
<dbReference type="Gene3D" id="1.25.40.20">
    <property type="entry name" value="Ankyrin repeat-containing domain"/>
    <property type="match status" value="1"/>
</dbReference>
<dbReference type="InterPro" id="IPR011333">
    <property type="entry name" value="SKP1/BTB/POZ_sf"/>
</dbReference>
<gene>
    <name evidence="5" type="ORF">DFH94DRAFT_857041</name>
</gene>
<dbReference type="Pfam" id="PF00415">
    <property type="entry name" value="RCC1"/>
    <property type="match status" value="1"/>
</dbReference>
<dbReference type="InterPro" id="IPR000210">
    <property type="entry name" value="BTB/POZ_dom"/>
</dbReference>
<feature type="compositionally biased region" description="Polar residues" evidence="3">
    <location>
        <begin position="1128"/>
        <end position="1150"/>
    </location>
</feature>
<dbReference type="SMART" id="SM00248">
    <property type="entry name" value="ANK"/>
    <property type="match status" value="2"/>
</dbReference>
<feature type="compositionally biased region" description="Low complexity" evidence="3">
    <location>
        <begin position="1023"/>
        <end position="1034"/>
    </location>
</feature>
<evidence type="ECO:0000256" key="3">
    <source>
        <dbReference type="SAM" id="MobiDB-lite"/>
    </source>
</evidence>